<dbReference type="InterPro" id="IPR055414">
    <property type="entry name" value="LRR_R13L4/SHOC2-like"/>
</dbReference>
<protein>
    <submittedName>
        <fullName evidence="4">Probable disease resistance protein RF45</fullName>
    </submittedName>
</protein>
<gene>
    <name evidence="4" type="primary">LOC120255407</name>
</gene>
<dbReference type="SUPFAM" id="SSF52058">
    <property type="entry name" value="L domain-like"/>
    <property type="match status" value="1"/>
</dbReference>
<proteinExistence type="predicted"/>
<dbReference type="InterPro" id="IPR032675">
    <property type="entry name" value="LRR_dom_sf"/>
</dbReference>
<evidence type="ECO:0000256" key="1">
    <source>
        <dbReference type="ARBA" id="ARBA00022737"/>
    </source>
</evidence>
<name>A0AB40AXB5_DIOCR</name>
<dbReference type="Pfam" id="PF23598">
    <property type="entry name" value="LRR_14"/>
    <property type="match status" value="1"/>
</dbReference>
<sequence length="252" mass="28798">MGNDVPKNLQTLVGLNAGQWIENSLPKLANLFELSINEVPNKHVDALASSLQNLGRLASFSIINYPYNENAIRLDNIITAFSNQHCLKKLYLKGCLKSEHLPDNDVFPQQLVELYLSYVGLKQDPMATLEKLTCLKHLRLDRAYRGKKMKCSATGFPQLLSLRISCLDKLEKWKIEENAMSCLKFLGIYDCCGLKMIPEGLKNVPLRQLKLSDMSEVLVTRIKENTGEDWIKKLLKKLMKKSLIPLIIWYNF</sequence>
<feature type="domain" description="Disease resistance R13L4/SHOC-2-like LRR" evidence="2">
    <location>
        <begin position="9"/>
        <end position="221"/>
    </location>
</feature>
<accession>A0AB40AXB5</accession>
<dbReference type="PANTHER" id="PTHR15140">
    <property type="entry name" value="TUBULIN-SPECIFIC CHAPERONE E"/>
    <property type="match status" value="1"/>
</dbReference>
<evidence type="ECO:0000313" key="4">
    <source>
        <dbReference type="RefSeq" id="XP_039119174.1"/>
    </source>
</evidence>
<evidence type="ECO:0000259" key="2">
    <source>
        <dbReference type="Pfam" id="PF23598"/>
    </source>
</evidence>
<organism evidence="3 4">
    <name type="scientific">Dioscorea cayennensis subsp. rotundata</name>
    <name type="common">White Guinea yam</name>
    <name type="synonym">Dioscorea rotundata</name>
    <dbReference type="NCBI Taxonomy" id="55577"/>
    <lineage>
        <taxon>Eukaryota</taxon>
        <taxon>Viridiplantae</taxon>
        <taxon>Streptophyta</taxon>
        <taxon>Embryophyta</taxon>
        <taxon>Tracheophyta</taxon>
        <taxon>Spermatophyta</taxon>
        <taxon>Magnoliopsida</taxon>
        <taxon>Liliopsida</taxon>
        <taxon>Dioscoreales</taxon>
        <taxon>Dioscoreaceae</taxon>
        <taxon>Dioscorea</taxon>
    </lineage>
</organism>
<dbReference type="RefSeq" id="XP_039119174.1">
    <property type="nucleotide sequence ID" value="XM_039263240.1"/>
</dbReference>
<dbReference type="PANTHER" id="PTHR15140:SF37">
    <property type="entry name" value="UBIQUITIN-LIKE DOMAIN-CONTAINING PROTEIN"/>
    <property type="match status" value="1"/>
</dbReference>
<reference evidence="4" key="1">
    <citation type="submission" date="2025-08" db="UniProtKB">
        <authorList>
            <consortium name="RefSeq"/>
        </authorList>
    </citation>
    <scope>IDENTIFICATION</scope>
</reference>
<keyword evidence="3" id="KW-1185">Reference proteome</keyword>
<dbReference type="GeneID" id="120255407"/>
<evidence type="ECO:0000313" key="3">
    <source>
        <dbReference type="Proteomes" id="UP001515500"/>
    </source>
</evidence>
<dbReference type="Proteomes" id="UP001515500">
    <property type="component" value="Chromosome 3"/>
</dbReference>
<dbReference type="AlphaFoldDB" id="A0AB40AXB5"/>
<dbReference type="Gene3D" id="3.80.10.10">
    <property type="entry name" value="Ribonuclease Inhibitor"/>
    <property type="match status" value="1"/>
</dbReference>
<keyword evidence="1" id="KW-0677">Repeat</keyword>